<dbReference type="Proteomes" id="UP001218218">
    <property type="component" value="Unassembled WGS sequence"/>
</dbReference>
<sequence>MVSNAELKRCSARLASDPSFQVCALIDMRVPSGAYFSPTFIDSYVPPSAVPLHRPLSSPLARLALAFLVCPPRQSCILSAARAGRPPLYVLCLCCRPESTTTPVSSVPPPPSAYPHLIDPDPPSASFALQRDGDGDQWRRLLTPAPPRVALAPRTPPSSVIATALLVAPMRTTTIPCGIRPALQDALEDIPPPLGTSRDGSILTRPRHACAHREADAHPSSPLDSRQHTVRPPVVLVANPRAKTAAFAGSITYAVRRRAYAHHSLCARHSPSLPHLHRAPPVPLVRRSSRRLPTPVAHRQGREWTVRWRQRRSAALPTLPSARAAPVHNPPAAARKTPSTTSADNDAHSDRTFVPT</sequence>
<gene>
    <name evidence="2" type="ORF">DFH08DRAFT_1082465</name>
</gene>
<dbReference type="EMBL" id="JARIHO010000027">
    <property type="protein sequence ID" value="KAJ7339962.1"/>
    <property type="molecule type" value="Genomic_DNA"/>
</dbReference>
<evidence type="ECO:0000313" key="3">
    <source>
        <dbReference type="Proteomes" id="UP001218218"/>
    </source>
</evidence>
<reference evidence="2" key="1">
    <citation type="submission" date="2023-03" db="EMBL/GenBank/DDBJ databases">
        <title>Massive genome expansion in bonnet fungi (Mycena s.s.) driven by repeated elements and novel gene families across ecological guilds.</title>
        <authorList>
            <consortium name="Lawrence Berkeley National Laboratory"/>
            <person name="Harder C.B."/>
            <person name="Miyauchi S."/>
            <person name="Viragh M."/>
            <person name="Kuo A."/>
            <person name="Thoen E."/>
            <person name="Andreopoulos B."/>
            <person name="Lu D."/>
            <person name="Skrede I."/>
            <person name="Drula E."/>
            <person name="Henrissat B."/>
            <person name="Morin E."/>
            <person name="Kohler A."/>
            <person name="Barry K."/>
            <person name="LaButti K."/>
            <person name="Morin E."/>
            <person name="Salamov A."/>
            <person name="Lipzen A."/>
            <person name="Mereny Z."/>
            <person name="Hegedus B."/>
            <person name="Baldrian P."/>
            <person name="Stursova M."/>
            <person name="Weitz H."/>
            <person name="Taylor A."/>
            <person name="Grigoriev I.V."/>
            <person name="Nagy L.G."/>
            <person name="Martin F."/>
            <person name="Kauserud H."/>
        </authorList>
    </citation>
    <scope>NUCLEOTIDE SEQUENCE</scope>
    <source>
        <strain evidence="2">CBHHK002</strain>
    </source>
</reference>
<evidence type="ECO:0000256" key="1">
    <source>
        <dbReference type="SAM" id="MobiDB-lite"/>
    </source>
</evidence>
<dbReference type="AlphaFoldDB" id="A0AAD6ZVJ1"/>
<name>A0AAD6ZVJ1_9AGAR</name>
<comment type="caution">
    <text evidence="2">The sequence shown here is derived from an EMBL/GenBank/DDBJ whole genome shotgun (WGS) entry which is preliminary data.</text>
</comment>
<protein>
    <submittedName>
        <fullName evidence="2">Uncharacterized protein</fullName>
    </submittedName>
</protein>
<organism evidence="2 3">
    <name type="scientific">Mycena albidolilacea</name>
    <dbReference type="NCBI Taxonomy" id="1033008"/>
    <lineage>
        <taxon>Eukaryota</taxon>
        <taxon>Fungi</taxon>
        <taxon>Dikarya</taxon>
        <taxon>Basidiomycota</taxon>
        <taxon>Agaricomycotina</taxon>
        <taxon>Agaricomycetes</taxon>
        <taxon>Agaricomycetidae</taxon>
        <taxon>Agaricales</taxon>
        <taxon>Marasmiineae</taxon>
        <taxon>Mycenaceae</taxon>
        <taxon>Mycena</taxon>
    </lineage>
</organism>
<accession>A0AAD6ZVJ1</accession>
<proteinExistence type="predicted"/>
<keyword evidence="3" id="KW-1185">Reference proteome</keyword>
<feature type="compositionally biased region" description="Basic and acidic residues" evidence="1">
    <location>
        <begin position="345"/>
        <end position="356"/>
    </location>
</feature>
<feature type="region of interest" description="Disordered" evidence="1">
    <location>
        <begin position="316"/>
        <end position="356"/>
    </location>
</feature>
<evidence type="ECO:0000313" key="2">
    <source>
        <dbReference type="EMBL" id="KAJ7339962.1"/>
    </source>
</evidence>